<keyword evidence="2" id="KW-0472">Membrane</keyword>
<organism evidence="3 4">
    <name type="scientific">Allopontixanthobacter sediminis</name>
    <dbReference type="NCBI Taxonomy" id="1689985"/>
    <lineage>
        <taxon>Bacteria</taxon>
        <taxon>Pseudomonadati</taxon>
        <taxon>Pseudomonadota</taxon>
        <taxon>Alphaproteobacteria</taxon>
        <taxon>Sphingomonadales</taxon>
        <taxon>Erythrobacteraceae</taxon>
        <taxon>Allopontixanthobacter</taxon>
    </lineage>
</organism>
<evidence type="ECO:0000256" key="2">
    <source>
        <dbReference type="SAM" id="Phobius"/>
    </source>
</evidence>
<keyword evidence="2" id="KW-0812">Transmembrane</keyword>
<keyword evidence="2" id="KW-1133">Transmembrane helix</keyword>
<dbReference type="Proteomes" id="UP000431922">
    <property type="component" value="Unassembled WGS sequence"/>
</dbReference>
<evidence type="ECO:0000313" key="3">
    <source>
        <dbReference type="EMBL" id="MXP42958.1"/>
    </source>
</evidence>
<name>A0A845AYD5_9SPHN</name>
<dbReference type="AlphaFoldDB" id="A0A845AYD5"/>
<dbReference type="RefSeq" id="WP_160754612.1">
    <property type="nucleotide sequence ID" value="NZ_WTYL01000001.1"/>
</dbReference>
<evidence type="ECO:0000256" key="1">
    <source>
        <dbReference type="SAM" id="Coils"/>
    </source>
</evidence>
<keyword evidence="1" id="KW-0175">Coiled coil</keyword>
<evidence type="ECO:0000313" key="4">
    <source>
        <dbReference type="Proteomes" id="UP000431922"/>
    </source>
</evidence>
<dbReference type="EMBL" id="WTYL01000001">
    <property type="protein sequence ID" value="MXP42958.1"/>
    <property type="molecule type" value="Genomic_DNA"/>
</dbReference>
<reference evidence="3 4" key="1">
    <citation type="submission" date="2019-12" db="EMBL/GenBank/DDBJ databases">
        <title>Genomic-based taxomic classification of the family Erythrobacteraceae.</title>
        <authorList>
            <person name="Xu L."/>
        </authorList>
    </citation>
    <scope>NUCLEOTIDE SEQUENCE [LARGE SCALE GENOMIC DNA]</scope>
    <source>
        <strain evidence="3 4">KCTC 42453</strain>
    </source>
</reference>
<proteinExistence type="predicted"/>
<evidence type="ECO:0008006" key="5">
    <source>
        <dbReference type="Google" id="ProtNLM"/>
    </source>
</evidence>
<feature type="transmembrane region" description="Helical" evidence="2">
    <location>
        <begin position="6"/>
        <end position="23"/>
    </location>
</feature>
<protein>
    <recommendedName>
        <fullName evidence="5">DNA recombination protein RmuC</fullName>
    </recommendedName>
</protein>
<gene>
    <name evidence="3" type="ORF">GRI65_00645</name>
</gene>
<feature type="coiled-coil region" evidence="1">
    <location>
        <begin position="28"/>
        <end position="55"/>
    </location>
</feature>
<keyword evidence="4" id="KW-1185">Reference proteome</keyword>
<sequence>MLLDMLLSLFVAAVLGGLIVWLIDRQRIRNLSQINQALQDNLAKEIAQVDHLTDKVRSMLSAERDRKEAVRAGAARATEARKASAAARRLLKSHQ</sequence>
<comment type="caution">
    <text evidence="3">The sequence shown here is derived from an EMBL/GenBank/DDBJ whole genome shotgun (WGS) entry which is preliminary data.</text>
</comment>
<accession>A0A845AYD5</accession>